<keyword evidence="8 11" id="KW-0408">Iron</keyword>
<dbReference type="PRINTS" id="PR00463">
    <property type="entry name" value="EP450I"/>
</dbReference>
<feature type="transmembrane region" description="Helical" evidence="13">
    <location>
        <begin position="28"/>
        <end position="45"/>
    </location>
</feature>
<dbReference type="GO" id="GO:0004497">
    <property type="term" value="F:monooxygenase activity"/>
    <property type="evidence" value="ECO:0007669"/>
    <property type="project" value="UniProtKB-KW"/>
</dbReference>
<name>A0A0D2WNC0_CAPO3</name>
<dbReference type="PhylomeDB" id="A0A0D2WNC0"/>
<keyword evidence="5 11" id="KW-0479">Metal-binding</keyword>
<keyword evidence="4 11" id="KW-0349">Heme</keyword>
<comment type="cofactor">
    <cofactor evidence="1 11">
        <name>heme</name>
        <dbReference type="ChEBI" id="CHEBI:30413"/>
    </cofactor>
</comment>
<dbReference type="STRING" id="595528.A0A0D2WNC0"/>
<evidence type="ECO:0000256" key="9">
    <source>
        <dbReference type="ARBA" id="ARBA00023033"/>
    </source>
</evidence>
<feature type="transmembrane region" description="Helical" evidence="13">
    <location>
        <begin position="52"/>
        <end position="70"/>
    </location>
</feature>
<dbReference type="InterPro" id="IPR017972">
    <property type="entry name" value="Cyt_P450_CS"/>
</dbReference>
<dbReference type="InterPro" id="IPR050196">
    <property type="entry name" value="Cytochrome_P450_Monoox"/>
</dbReference>
<dbReference type="RefSeq" id="XP_004348406.1">
    <property type="nucleotide sequence ID" value="XM_004348356.2"/>
</dbReference>
<evidence type="ECO:0000256" key="13">
    <source>
        <dbReference type="SAM" id="Phobius"/>
    </source>
</evidence>
<evidence type="ECO:0000256" key="3">
    <source>
        <dbReference type="ARBA" id="ARBA00010617"/>
    </source>
</evidence>
<protein>
    <submittedName>
        <fullName evidence="15">Cytochrome P450</fullName>
    </submittedName>
</protein>
<keyword evidence="6" id="KW-0256">Endoplasmic reticulum</keyword>
<dbReference type="GO" id="GO:0020037">
    <property type="term" value="F:heme binding"/>
    <property type="evidence" value="ECO:0007669"/>
    <property type="project" value="InterPro"/>
</dbReference>
<dbReference type="OrthoDB" id="1470350at2759"/>
<dbReference type="Pfam" id="PF00067">
    <property type="entry name" value="p450"/>
    <property type="match status" value="1"/>
</dbReference>
<dbReference type="AlphaFoldDB" id="A0A0D2WNC0"/>
<keyword evidence="7 12" id="KW-0560">Oxidoreductase</keyword>
<evidence type="ECO:0000256" key="12">
    <source>
        <dbReference type="RuleBase" id="RU000461"/>
    </source>
</evidence>
<dbReference type="Proteomes" id="UP000008743">
    <property type="component" value="Unassembled WGS sequence"/>
</dbReference>
<dbReference type="GO" id="GO:0005789">
    <property type="term" value="C:endoplasmic reticulum membrane"/>
    <property type="evidence" value="ECO:0007669"/>
    <property type="project" value="UniProtKB-SubCell"/>
</dbReference>
<dbReference type="OMA" id="ASITWHH"/>
<comment type="similarity">
    <text evidence="3 12">Belongs to the cytochrome P450 family.</text>
</comment>
<evidence type="ECO:0000256" key="5">
    <source>
        <dbReference type="ARBA" id="ARBA00022723"/>
    </source>
</evidence>
<feature type="binding site" description="axial binding residue" evidence="11">
    <location>
        <position position="469"/>
    </location>
    <ligand>
        <name>heme</name>
        <dbReference type="ChEBI" id="CHEBI:30413"/>
    </ligand>
    <ligandPart>
        <name>Fe</name>
        <dbReference type="ChEBI" id="CHEBI:18248"/>
    </ligandPart>
</feature>
<dbReference type="InterPro" id="IPR001128">
    <property type="entry name" value="Cyt_P450"/>
</dbReference>
<dbReference type="GO" id="GO:0005506">
    <property type="term" value="F:iron ion binding"/>
    <property type="evidence" value="ECO:0007669"/>
    <property type="project" value="InterPro"/>
</dbReference>
<sequence length="522" mass="58779">MLLALLEGLLQLGGGSPGAGACSTTTIVLLVLTALLGGLVAYTQLSRTRRLVSLLPAMPALPLIGSVPWFELDDARFFVQFVGLVQQFGSVFTIWLGPIPIAVLTAPESVEAVLRGSHHIEKSFIYWFLTPWLGRGLLTSGGDKWRTRRRMLTPAFHFDILRGMVEVFREQAEVLIGVLDASADTKKPIDVFPLVSLCALDSICETAMGKKLHALKQSESTYVQAVFRISELIHHRQKFPWNWPDFIYSWLPDGRDHTRVLAELHNFTDSVIAERRVFLNDNPDVTDEQADSSKKRRLAFLDLLISARDEDGNHLSNMDIREEVDTFMFEGHDTTAAALAWSLHLIGSHPDVQARIHEELDRVLGSEPSPSFEQLKAHELPYLEMTLKEALRLFPSVPAISRVLDQDIDVCGYKIPAGLTVGLIPYAVHRDPKHWPDPEAFNPDRFLPENSANRHPYAYIPFSAGPRNCIGQRFAEFEERVVMASILKRFRIVSTQTRDQLAPLGEIILRPRDGVWVTLERR</sequence>
<dbReference type="PRINTS" id="PR00385">
    <property type="entry name" value="P450"/>
</dbReference>
<dbReference type="InterPro" id="IPR036396">
    <property type="entry name" value="Cyt_P450_sf"/>
</dbReference>
<dbReference type="GO" id="GO:0016705">
    <property type="term" value="F:oxidoreductase activity, acting on paired donors, with incorporation or reduction of molecular oxygen"/>
    <property type="evidence" value="ECO:0007669"/>
    <property type="project" value="InterPro"/>
</dbReference>
<evidence type="ECO:0000256" key="14">
    <source>
        <dbReference type="SAM" id="SignalP"/>
    </source>
</evidence>
<evidence type="ECO:0000256" key="4">
    <source>
        <dbReference type="ARBA" id="ARBA00022617"/>
    </source>
</evidence>
<evidence type="ECO:0000256" key="1">
    <source>
        <dbReference type="ARBA" id="ARBA00001971"/>
    </source>
</evidence>
<accession>A0A0D2WNC0</accession>
<dbReference type="InterPro" id="IPR002401">
    <property type="entry name" value="Cyt_P450_E_grp-I"/>
</dbReference>
<proteinExistence type="inferred from homology"/>
<evidence type="ECO:0000256" key="11">
    <source>
        <dbReference type="PIRSR" id="PIRSR602401-1"/>
    </source>
</evidence>
<keyword evidence="10 13" id="KW-0472">Membrane</keyword>
<gene>
    <name evidence="15" type="ORF">CAOG_003501</name>
</gene>
<dbReference type="PANTHER" id="PTHR24291">
    <property type="entry name" value="CYTOCHROME P450 FAMILY 4"/>
    <property type="match status" value="1"/>
</dbReference>
<feature type="signal peptide" evidence="14">
    <location>
        <begin position="1"/>
        <end position="15"/>
    </location>
</feature>
<keyword evidence="13" id="KW-1133">Transmembrane helix</keyword>
<keyword evidence="9 12" id="KW-0503">Monooxygenase</keyword>
<feature type="chain" id="PRO_5012836557" evidence="14">
    <location>
        <begin position="16"/>
        <end position="522"/>
    </location>
</feature>
<evidence type="ECO:0000256" key="7">
    <source>
        <dbReference type="ARBA" id="ARBA00023002"/>
    </source>
</evidence>
<keyword evidence="16" id="KW-1185">Reference proteome</keyword>
<evidence type="ECO:0000313" key="16">
    <source>
        <dbReference type="Proteomes" id="UP000008743"/>
    </source>
</evidence>
<dbReference type="PANTHER" id="PTHR24291:SF189">
    <property type="entry name" value="CYTOCHROME P450 4C3-RELATED"/>
    <property type="match status" value="1"/>
</dbReference>
<dbReference type="EMBL" id="KE346364">
    <property type="protein sequence ID" value="KJE92555.1"/>
    <property type="molecule type" value="Genomic_DNA"/>
</dbReference>
<evidence type="ECO:0000256" key="10">
    <source>
        <dbReference type="ARBA" id="ARBA00023136"/>
    </source>
</evidence>
<organism evidence="15 16">
    <name type="scientific">Capsaspora owczarzaki (strain ATCC 30864)</name>
    <dbReference type="NCBI Taxonomy" id="595528"/>
    <lineage>
        <taxon>Eukaryota</taxon>
        <taxon>Filasterea</taxon>
        <taxon>Capsaspora</taxon>
    </lineage>
</organism>
<dbReference type="eggNOG" id="KOG0157">
    <property type="taxonomic scope" value="Eukaryota"/>
</dbReference>
<dbReference type="CDD" id="cd20660">
    <property type="entry name" value="CYP4V-like"/>
    <property type="match status" value="1"/>
</dbReference>
<evidence type="ECO:0000256" key="6">
    <source>
        <dbReference type="ARBA" id="ARBA00022824"/>
    </source>
</evidence>
<dbReference type="InParanoid" id="A0A0D2WNC0"/>
<reference evidence="16" key="1">
    <citation type="submission" date="2011-02" db="EMBL/GenBank/DDBJ databases">
        <title>The Genome Sequence of Capsaspora owczarzaki ATCC 30864.</title>
        <authorList>
            <person name="Russ C."/>
            <person name="Cuomo C."/>
            <person name="Burger G."/>
            <person name="Gray M.W."/>
            <person name="Holland P.W.H."/>
            <person name="King N."/>
            <person name="Lang F.B.F."/>
            <person name="Roger A.J."/>
            <person name="Ruiz-Trillo I."/>
            <person name="Young S.K."/>
            <person name="Zeng Q."/>
            <person name="Gargeya S."/>
            <person name="Alvarado L."/>
            <person name="Berlin A."/>
            <person name="Chapman S.B."/>
            <person name="Chen Z."/>
            <person name="Freedman E."/>
            <person name="Gellesch M."/>
            <person name="Goldberg J."/>
            <person name="Griggs A."/>
            <person name="Gujja S."/>
            <person name="Heilman E."/>
            <person name="Heiman D."/>
            <person name="Howarth C."/>
            <person name="Mehta T."/>
            <person name="Neiman D."/>
            <person name="Pearson M."/>
            <person name="Roberts A."/>
            <person name="Saif S."/>
            <person name="Shea T."/>
            <person name="Shenoy N."/>
            <person name="Sisk P."/>
            <person name="Stolte C."/>
            <person name="Sykes S."/>
            <person name="White J."/>
            <person name="Yandava C."/>
            <person name="Haas B."/>
            <person name="Nusbaum C."/>
            <person name="Birren B."/>
        </authorList>
    </citation>
    <scope>NUCLEOTIDE SEQUENCE</scope>
    <source>
        <strain evidence="16">ATCC 30864</strain>
    </source>
</reference>
<keyword evidence="14" id="KW-0732">Signal</keyword>
<dbReference type="PROSITE" id="PS00086">
    <property type="entry name" value="CYTOCHROME_P450"/>
    <property type="match status" value="1"/>
</dbReference>
<evidence type="ECO:0000256" key="8">
    <source>
        <dbReference type="ARBA" id="ARBA00023004"/>
    </source>
</evidence>
<evidence type="ECO:0000256" key="2">
    <source>
        <dbReference type="ARBA" id="ARBA00004586"/>
    </source>
</evidence>
<comment type="subcellular location">
    <subcellularLocation>
        <location evidence="2">Endoplasmic reticulum membrane</location>
    </subcellularLocation>
</comment>
<dbReference type="Gene3D" id="1.10.630.10">
    <property type="entry name" value="Cytochrome P450"/>
    <property type="match status" value="1"/>
</dbReference>
<dbReference type="SUPFAM" id="SSF48264">
    <property type="entry name" value="Cytochrome P450"/>
    <property type="match status" value="1"/>
</dbReference>
<dbReference type="FunFam" id="1.10.630.10:FF:000182">
    <property type="entry name" value="Cytochrome P450 3A4"/>
    <property type="match status" value="1"/>
</dbReference>
<keyword evidence="13" id="KW-0812">Transmembrane</keyword>
<evidence type="ECO:0000313" key="15">
    <source>
        <dbReference type="EMBL" id="KJE92555.1"/>
    </source>
</evidence>